<keyword evidence="2" id="KW-1185">Reference proteome</keyword>
<reference evidence="1 2" key="1">
    <citation type="submission" date="2016-06" db="EMBL/GenBank/DDBJ databases">
        <title>Three novel species with peptidoglycan cell walls form the new genus Lacunisphaera gen. nov. in the family Opitutaceae of the verrucomicrobial subdivision 4.</title>
        <authorList>
            <person name="Rast P."/>
            <person name="Gloeckner I."/>
            <person name="Jogler M."/>
            <person name="Boedeker C."/>
            <person name="Jeske O."/>
            <person name="Wiegand S."/>
            <person name="Reinhardt R."/>
            <person name="Schumann P."/>
            <person name="Rohde M."/>
            <person name="Spring S."/>
            <person name="Gloeckner F.O."/>
            <person name="Jogler C."/>
        </authorList>
    </citation>
    <scope>NUCLEOTIDE SEQUENCE [LARGE SCALE GENOMIC DNA]</scope>
    <source>
        <strain evidence="1 2">IG16b</strain>
    </source>
</reference>
<dbReference type="SUPFAM" id="SSF48150">
    <property type="entry name" value="DNA-glycosylase"/>
    <property type="match status" value="1"/>
</dbReference>
<evidence type="ECO:0008006" key="3">
    <source>
        <dbReference type="Google" id="ProtNLM"/>
    </source>
</evidence>
<dbReference type="GO" id="GO:0006281">
    <property type="term" value="P:DNA repair"/>
    <property type="evidence" value="ECO:0007669"/>
    <property type="project" value="InterPro"/>
</dbReference>
<accession>A0A1D8AZV3</accession>
<organism evidence="1 2">
    <name type="scientific">Lacunisphaera limnophila</name>
    <dbReference type="NCBI Taxonomy" id="1838286"/>
    <lineage>
        <taxon>Bacteria</taxon>
        <taxon>Pseudomonadati</taxon>
        <taxon>Verrucomicrobiota</taxon>
        <taxon>Opitutia</taxon>
        <taxon>Opitutales</taxon>
        <taxon>Opitutaceae</taxon>
        <taxon>Lacunisphaera</taxon>
    </lineage>
</organism>
<dbReference type="GO" id="GO:0003824">
    <property type="term" value="F:catalytic activity"/>
    <property type="evidence" value="ECO:0007669"/>
    <property type="project" value="InterPro"/>
</dbReference>
<dbReference type="Proteomes" id="UP000095228">
    <property type="component" value="Chromosome"/>
</dbReference>
<protein>
    <recommendedName>
        <fullName evidence="3">HhH-GPD domain-containing protein</fullName>
    </recommendedName>
</protein>
<sequence>MLTDCKDSLRWAADMETLVKARLVADYVAANWTIGAVARIQPTPASWNIAAILVDTIFQAGLNYRTVVLPRVIAVTNAFPEVASLVEFKQAMRTPKFAAALAWSHPEKPKRLRQLVGFLRLQGVDTLSELRGWVSASRNRVALLTVRGVGYKTVDYLCRLLGISAIAVDRHAQELLRLAGVGAHGYLEARRILEFAADLLLLNRWTFDRVMWQTMSVRAG</sequence>
<dbReference type="STRING" id="1838286.Verru16b_03528"/>
<dbReference type="InterPro" id="IPR011257">
    <property type="entry name" value="DNA_glycosylase"/>
</dbReference>
<dbReference type="AlphaFoldDB" id="A0A1D8AZV3"/>
<name>A0A1D8AZV3_9BACT</name>
<proteinExistence type="predicted"/>
<gene>
    <name evidence="1" type="ORF">Verru16b_03528</name>
</gene>
<dbReference type="KEGG" id="obg:Verru16b_03528"/>
<evidence type="ECO:0000313" key="2">
    <source>
        <dbReference type="Proteomes" id="UP000095228"/>
    </source>
</evidence>
<evidence type="ECO:0000313" key="1">
    <source>
        <dbReference type="EMBL" id="AOS46422.1"/>
    </source>
</evidence>
<dbReference type="EMBL" id="CP016094">
    <property type="protein sequence ID" value="AOS46422.1"/>
    <property type="molecule type" value="Genomic_DNA"/>
</dbReference>